<protein>
    <submittedName>
        <fullName evidence="1">Uncharacterized protein</fullName>
    </submittedName>
</protein>
<accession>A0A517YTB8</accession>
<dbReference type="KEGG" id="pcor:KS4_15160"/>
<gene>
    <name evidence="1" type="ORF">KS4_15160</name>
</gene>
<proteinExistence type="predicted"/>
<organism evidence="1 2">
    <name type="scientific">Poriferisphaera corsica</name>
    <dbReference type="NCBI Taxonomy" id="2528020"/>
    <lineage>
        <taxon>Bacteria</taxon>
        <taxon>Pseudomonadati</taxon>
        <taxon>Planctomycetota</taxon>
        <taxon>Phycisphaerae</taxon>
        <taxon>Phycisphaerales</taxon>
        <taxon>Phycisphaeraceae</taxon>
        <taxon>Poriferisphaera</taxon>
    </lineage>
</organism>
<dbReference type="AlphaFoldDB" id="A0A517YTB8"/>
<dbReference type="EMBL" id="CP036425">
    <property type="protein sequence ID" value="QDU33468.1"/>
    <property type="molecule type" value="Genomic_DNA"/>
</dbReference>
<evidence type="ECO:0000313" key="1">
    <source>
        <dbReference type="EMBL" id="QDU33468.1"/>
    </source>
</evidence>
<dbReference type="Proteomes" id="UP000317369">
    <property type="component" value="Chromosome"/>
</dbReference>
<reference evidence="1 2" key="1">
    <citation type="submission" date="2019-02" db="EMBL/GenBank/DDBJ databases">
        <title>Deep-cultivation of Planctomycetes and their phenomic and genomic characterization uncovers novel biology.</title>
        <authorList>
            <person name="Wiegand S."/>
            <person name="Jogler M."/>
            <person name="Boedeker C."/>
            <person name="Pinto D."/>
            <person name="Vollmers J."/>
            <person name="Rivas-Marin E."/>
            <person name="Kohn T."/>
            <person name="Peeters S.H."/>
            <person name="Heuer A."/>
            <person name="Rast P."/>
            <person name="Oberbeckmann S."/>
            <person name="Bunk B."/>
            <person name="Jeske O."/>
            <person name="Meyerdierks A."/>
            <person name="Storesund J.E."/>
            <person name="Kallscheuer N."/>
            <person name="Luecker S."/>
            <person name="Lage O.M."/>
            <person name="Pohl T."/>
            <person name="Merkel B.J."/>
            <person name="Hornburger P."/>
            <person name="Mueller R.-W."/>
            <person name="Bruemmer F."/>
            <person name="Labrenz M."/>
            <person name="Spormann A.M."/>
            <person name="Op den Camp H."/>
            <person name="Overmann J."/>
            <person name="Amann R."/>
            <person name="Jetten M.S.M."/>
            <person name="Mascher T."/>
            <person name="Medema M.H."/>
            <person name="Devos D.P."/>
            <person name="Kaster A.-K."/>
            <person name="Ovreas L."/>
            <person name="Rohde M."/>
            <person name="Galperin M.Y."/>
            <person name="Jogler C."/>
        </authorList>
    </citation>
    <scope>NUCLEOTIDE SEQUENCE [LARGE SCALE GENOMIC DNA]</scope>
    <source>
        <strain evidence="1 2">KS4</strain>
    </source>
</reference>
<evidence type="ECO:0000313" key="2">
    <source>
        <dbReference type="Proteomes" id="UP000317369"/>
    </source>
</evidence>
<keyword evidence="2" id="KW-1185">Reference proteome</keyword>
<name>A0A517YTB8_9BACT</name>
<sequence length="59" mass="6649">MGSKLVLVGGLCRFVGYLSGLEGGERKYRLGELNAKREWMVKKWARTPKRAVSGILLRL</sequence>